<keyword evidence="1" id="KW-0547">Nucleotide-binding</keyword>
<accession>A0A2P4X2W9</accession>
<dbReference type="EMBL" id="NCKW01016990">
    <property type="protein sequence ID" value="POM59892.1"/>
    <property type="molecule type" value="Genomic_DNA"/>
</dbReference>
<sequence length="173" mass="19976">MPRNPPTGGSNRIYETNPHYVPLQYLLSHLYKEYDELTKFHTRMNRVITITIKEEDHAEEQRKTTLAQREFVVHLLYGRTGSHSLSLLGEEDLPNRIALISGQCETRKSVYARDSASNRGRVCEENVSLDAKNIGHRIILPPSFTGGPRSVYQRSRMQWQLFKSLMHPTVLLQ</sequence>
<comment type="caution">
    <text evidence="1">The sequence shown here is derived from an EMBL/GenBank/DDBJ whole genome shotgun (WGS) entry which is preliminary data.</text>
</comment>
<keyword evidence="1" id="KW-0378">Hydrolase</keyword>
<gene>
    <name evidence="1" type="ORF">PHPALM_31312</name>
</gene>
<keyword evidence="2" id="KW-1185">Reference proteome</keyword>
<evidence type="ECO:0000313" key="1">
    <source>
        <dbReference type="EMBL" id="POM59892.1"/>
    </source>
</evidence>
<dbReference type="GO" id="GO:0004386">
    <property type="term" value="F:helicase activity"/>
    <property type="evidence" value="ECO:0007669"/>
    <property type="project" value="UniProtKB-KW"/>
</dbReference>
<dbReference type="AlphaFoldDB" id="A0A2P4X2W9"/>
<dbReference type="Proteomes" id="UP000237271">
    <property type="component" value="Unassembled WGS sequence"/>
</dbReference>
<evidence type="ECO:0000313" key="2">
    <source>
        <dbReference type="Proteomes" id="UP000237271"/>
    </source>
</evidence>
<organism evidence="1 2">
    <name type="scientific">Phytophthora palmivora</name>
    <dbReference type="NCBI Taxonomy" id="4796"/>
    <lineage>
        <taxon>Eukaryota</taxon>
        <taxon>Sar</taxon>
        <taxon>Stramenopiles</taxon>
        <taxon>Oomycota</taxon>
        <taxon>Peronosporomycetes</taxon>
        <taxon>Peronosporales</taxon>
        <taxon>Peronosporaceae</taxon>
        <taxon>Phytophthora</taxon>
    </lineage>
</organism>
<keyword evidence="1" id="KW-0347">Helicase</keyword>
<protein>
    <submittedName>
        <fullName evidence="1">Helitron helicase-like protein</fullName>
    </submittedName>
</protein>
<keyword evidence="1" id="KW-0067">ATP-binding</keyword>
<proteinExistence type="predicted"/>
<name>A0A2P4X2W9_9STRA</name>
<reference evidence="1 2" key="1">
    <citation type="journal article" date="2017" name="Genome Biol. Evol.">
        <title>Phytophthora megakarya and P. palmivora, closely related causal agents of cacao black pod rot, underwent increases in genome sizes and gene numbers by different mechanisms.</title>
        <authorList>
            <person name="Ali S.S."/>
            <person name="Shao J."/>
            <person name="Lary D.J."/>
            <person name="Kronmiller B."/>
            <person name="Shen D."/>
            <person name="Strem M.D."/>
            <person name="Amoako-Attah I."/>
            <person name="Akrofi A.Y."/>
            <person name="Begoude B.A."/>
            <person name="Ten Hoopen G.M."/>
            <person name="Coulibaly K."/>
            <person name="Kebe B.I."/>
            <person name="Melnick R.L."/>
            <person name="Guiltinan M.J."/>
            <person name="Tyler B.M."/>
            <person name="Meinhardt L.W."/>
            <person name="Bailey B.A."/>
        </authorList>
    </citation>
    <scope>NUCLEOTIDE SEQUENCE [LARGE SCALE GENOMIC DNA]</scope>
    <source>
        <strain evidence="2">sbr112.9</strain>
    </source>
</reference>